<evidence type="ECO:0000313" key="1">
    <source>
        <dbReference type="EMBL" id="MCI28998.1"/>
    </source>
</evidence>
<proteinExistence type="predicted"/>
<dbReference type="AlphaFoldDB" id="A0A392QXH7"/>
<sequence length="59" mass="6412">ICVHFGCAPGSGGDTLPVFILVSCNACSMQRRIWFCVSISVIVSYSRVCDGSEGFQMLY</sequence>
<organism evidence="1 2">
    <name type="scientific">Trifolium medium</name>
    <dbReference type="NCBI Taxonomy" id="97028"/>
    <lineage>
        <taxon>Eukaryota</taxon>
        <taxon>Viridiplantae</taxon>
        <taxon>Streptophyta</taxon>
        <taxon>Embryophyta</taxon>
        <taxon>Tracheophyta</taxon>
        <taxon>Spermatophyta</taxon>
        <taxon>Magnoliopsida</taxon>
        <taxon>eudicotyledons</taxon>
        <taxon>Gunneridae</taxon>
        <taxon>Pentapetalae</taxon>
        <taxon>rosids</taxon>
        <taxon>fabids</taxon>
        <taxon>Fabales</taxon>
        <taxon>Fabaceae</taxon>
        <taxon>Papilionoideae</taxon>
        <taxon>50 kb inversion clade</taxon>
        <taxon>NPAAA clade</taxon>
        <taxon>Hologalegina</taxon>
        <taxon>IRL clade</taxon>
        <taxon>Trifolieae</taxon>
        <taxon>Trifolium</taxon>
    </lineage>
</organism>
<dbReference type="EMBL" id="LXQA010169563">
    <property type="protein sequence ID" value="MCI28998.1"/>
    <property type="molecule type" value="Genomic_DNA"/>
</dbReference>
<feature type="non-terminal residue" evidence="1">
    <location>
        <position position="1"/>
    </location>
</feature>
<keyword evidence="2" id="KW-1185">Reference proteome</keyword>
<dbReference type="Proteomes" id="UP000265520">
    <property type="component" value="Unassembled WGS sequence"/>
</dbReference>
<comment type="caution">
    <text evidence="1">The sequence shown here is derived from an EMBL/GenBank/DDBJ whole genome shotgun (WGS) entry which is preliminary data.</text>
</comment>
<reference evidence="1 2" key="1">
    <citation type="journal article" date="2018" name="Front. Plant Sci.">
        <title>Red Clover (Trifolium pratense) and Zigzag Clover (T. medium) - A Picture of Genomic Similarities and Differences.</title>
        <authorList>
            <person name="Dluhosova J."/>
            <person name="Istvanek J."/>
            <person name="Nedelnik J."/>
            <person name="Repkova J."/>
        </authorList>
    </citation>
    <scope>NUCLEOTIDE SEQUENCE [LARGE SCALE GENOMIC DNA]</scope>
    <source>
        <strain evidence="2">cv. 10/8</strain>
        <tissue evidence="1">Leaf</tissue>
    </source>
</reference>
<protein>
    <submittedName>
        <fullName evidence="1">Uncharacterized protein</fullName>
    </submittedName>
</protein>
<evidence type="ECO:0000313" key="2">
    <source>
        <dbReference type="Proteomes" id="UP000265520"/>
    </source>
</evidence>
<accession>A0A392QXH7</accession>
<name>A0A392QXH7_9FABA</name>